<dbReference type="PANTHER" id="PTHR22880:SF240">
    <property type="entry name" value="BROMODOMAIN-CONTAINING PROTEIN 2"/>
    <property type="match status" value="1"/>
</dbReference>
<feature type="region of interest" description="Disordered" evidence="12">
    <location>
        <begin position="135"/>
        <end position="164"/>
    </location>
</feature>
<dbReference type="Proteomes" id="UP001482620">
    <property type="component" value="Unassembled WGS sequence"/>
</dbReference>
<feature type="compositionally biased region" description="Polar residues" evidence="12">
    <location>
        <begin position="20"/>
        <end position="35"/>
    </location>
</feature>
<keyword evidence="15" id="KW-1185">Reference proteome</keyword>
<keyword evidence="4" id="KW-0677">Repeat</keyword>
<feature type="compositionally biased region" description="Polar residues" evidence="12">
    <location>
        <begin position="64"/>
        <end position="75"/>
    </location>
</feature>
<evidence type="ECO:0000256" key="8">
    <source>
        <dbReference type="ARBA" id="ARBA00023242"/>
    </source>
</evidence>
<evidence type="ECO:0000256" key="2">
    <source>
        <dbReference type="ARBA" id="ARBA00004286"/>
    </source>
</evidence>
<evidence type="ECO:0000256" key="12">
    <source>
        <dbReference type="SAM" id="MobiDB-lite"/>
    </source>
</evidence>
<dbReference type="Gene3D" id="1.20.920.10">
    <property type="entry name" value="Bromodomain-like"/>
    <property type="match status" value="1"/>
</dbReference>
<dbReference type="InterPro" id="IPR050935">
    <property type="entry name" value="Bromo_chromatin_reader"/>
</dbReference>
<dbReference type="PANTHER" id="PTHR22880">
    <property type="entry name" value="FALZ-RELATED BROMODOMAIN-CONTAINING PROTEINS"/>
    <property type="match status" value="1"/>
</dbReference>
<evidence type="ECO:0000256" key="7">
    <source>
        <dbReference type="ARBA" id="ARBA00023163"/>
    </source>
</evidence>
<keyword evidence="6 11" id="KW-0103">Bromodomain</keyword>
<accession>A0ABV0TWZ9</accession>
<dbReference type="EMBL" id="JAHRIQ010048994">
    <property type="protein sequence ID" value="MEQ2237450.1"/>
    <property type="molecule type" value="Genomic_DNA"/>
</dbReference>
<dbReference type="PRINTS" id="PR00503">
    <property type="entry name" value="BROMODOMAIN"/>
</dbReference>
<keyword evidence="5" id="KW-0805">Transcription regulation</keyword>
<sequence>SRAQQVPAVSQSAYSPSSSDTGDSMLANSPQTVLTKSLPPANIMGLPPTQPTTKKKGVKRKADTTTPSTLGFTVGMSGSTHMVGLGKGGHGGQVHDTSMHTVSSMGGMSLETPPGMGLVRSSGGPVLLQPMMAGTGRRVGSGRPIKPPKKDLPDSVQPQLSKKGKLSPQLRYCSGLLKEMLSKKHAAYAWPFYTPVDATALGLHDYHDIIKCPMDLSTIKRKMDCREYRDAQQFASDVRLMFSNCYKYNPPDHDVVAMARKLQVS</sequence>
<gene>
    <name evidence="14" type="ORF">ILYODFUR_023293</name>
</gene>
<keyword evidence="7" id="KW-0804">Transcription</keyword>
<comment type="caution">
    <text evidence="14">The sequence shown here is derived from an EMBL/GenBank/DDBJ whole genome shotgun (WGS) entry which is preliminary data.</text>
</comment>
<dbReference type="SMART" id="SM00297">
    <property type="entry name" value="BROMO"/>
    <property type="match status" value="1"/>
</dbReference>
<comment type="subcellular location">
    <subcellularLocation>
        <location evidence="2">Chromosome</location>
    </subcellularLocation>
    <subcellularLocation>
        <location evidence="1">Nucleus</location>
    </subcellularLocation>
</comment>
<feature type="region of interest" description="Disordered" evidence="12">
    <location>
        <begin position="1"/>
        <end position="75"/>
    </location>
</feature>
<dbReference type="SUPFAM" id="SSF47370">
    <property type="entry name" value="Bromodomain"/>
    <property type="match status" value="1"/>
</dbReference>
<dbReference type="InterPro" id="IPR001487">
    <property type="entry name" value="Bromodomain"/>
</dbReference>
<comment type="subunit">
    <text evidence="10">Homodimer. Interacts with E2F1. Interacts with (acetylated) STAT3; promoting STAT3 recruitment to chromatin. Interacts with CTCF; promoting BRD2 recruitment to chromatin.</text>
</comment>
<evidence type="ECO:0000256" key="3">
    <source>
        <dbReference type="ARBA" id="ARBA00022454"/>
    </source>
</evidence>
<dbReference type="CDD" id="cd05498">
    <property type="entry name" value="Bromo_Brdt_II_like"/>
    <property type="match status" value="1"/>
</dbReference>
<feature type="non-terminal residue" evidence="14">
    <location>
        <position position="1"/>
    </location>
</feature>
<dbReference type="Pfam" id="PF00439">
    <property type="entry name" value="Bromodomain"/>
    <property type="match status" value="1"/>
</dbReference>
<keyword evidence="3" id="KW-0158">Chromosome</keyword>
<keyword evidence="8" id="KW-0539">Nucleus</keyword>
<dbReference type="PROSITE" id="PS00633">
    <property type="entry name" value="BROMODOMAIN_1"/>
    <property type="match status" value="1"/>
</dbReference>
<dbReference type="PROSITE" id="PS50014">
    <property type="entry name" value="BROMODOMAIN_2"/>
    <property type="match status" value="1"/>
</dbReference>
<evidence type="ECO:0000256" key="4">
    <source>
        <dbReference type="ARBA" id="ARBA00022737"/>
    </source>
</evidence>
<proteinExistence type="predicted"/>
<evidence type="ECO:0000256" key="1">
    <source>
        <dbReference type="ARBA" id="ARBA00004123"/>
    </source>
</evidence>
<evidence type="ECO:0000259" key="13">
    <source>
        <dbReference type="PROSITE" id="PS50014"/>
    </source>
</evidence>
<dbReference type="InterPro" id="IPR036427">
    <property type="entry name" value="Bromodomain-like_sf"/>
</dbReference>
<organism evidence="14 15">
    <name type="scientific">Ilyodon furcidens</name>
    <name type="common">goldbreast splitfin</name>
    <dbReference type="NCBI Taxonomy" id="33524"/>
    <lineage>
        <taxon>Eukaryota</taxon>
        <taxon>Metazoa</taxon>
        <taxon>Chordata</taxon>
        <taxon>Craniata</taxon>
        <taxon>Vertebrata</taxon>
        <taxon>Euteleostomi</taxon>
        <taxon>Actinopterygii</taxon>
        <taxon>Neopterygii</taxon>
        <taxon>Teleostei</taxon>
        <taxon>Neoteleostei</taxon>
        <taxon>Acanthomorphata</taxon>
        <taxon>Ovalentaria</taxon>
        <taxon>Atherinomorphae</taxon>
        <taxon>Cyprinodontiformes</taxon>
        <taxon>Goodeidae</taxon>
        <taxon>Ilyodon</taxon>
    </lineage>
</organism>
<dbReference type="InterPro" id="IPR043509">
    <property type="entry name" value="Bromo_Brdt_II"/>
</dbReference>
<name>A0ABV0TWZ9_9TELE</name>
<reference evidence="14 15" key="1">
    <citation type="submission" date="2021-06" db="EMBL/GenBank/DDBJ databases">
        <authorList>
            <person name="Palmer J.M."/>
        </authorList>
    </citation>
    <scope>NUCLEOTIDE SEQUENCE [LARGE SCALE GENOMIC DNA]</scope>
    <source>
        <strain evidence="15">if_2019</strain>
        <tissue evidence="14">Muscle</tissue>
    </source>
</reference>
<feature type="compositionally biased region" description="Low complexity" evidence="12">
    <location>
        <begin position="1"/>
        <end position="19"/>
    </location>
</feature>
<dbReference type="InterPro" id="IPR018359">
    <property type="entry name" value="Bromodomain_CS"/>
</dbReference>
<evidence type="ECO:0000256" key="11">
    <source>
        <dbReference type="PROSITE-ProRule" id="PRU00035"/>
    </source>
</evidence>
<protein>
    <recommendedName>
        <fullName evidence="9">Bromodomain-containing protein 2</fullName>
    </recommendedName>
</protein>
<evidence type="ECO:0000313" key="14">
    <source>
        <dbReference type="EMBL" id="MEQ2237450.1"/>
    </source>
</evidence>
<evidence type="ECO:0000313" key="15">
    <source>
        <dbReference type="Proteomes" id="UP001482620"/>
    </source>
</evidence>
<evidence type="ECO:0000256" key="10">
    <source>
        <dbReference type="ARBA" id="ARBA00046861"/>
    </source>
</evidence>
<evidence type="ECO:0000256" key="9">
    <source>
        <dbReference type="ARBA" id="ARBA00040998"/>
    </source>
</evidence>
<evidence type="ECO:0000256" key="6">
    <source>
        <dbReference type="ARBA" id="ARBA00023117"/>
    </source>
</evidence>
<feature type="domain" description="Bromo" evidence="13">
    <location>
        <begin position="184"/>
        <end position="256"/>
    </location>
</feature>
<evidence type="ECO:0000256" key="5">
    <source>
        <dbReference type="ARBA" id="ARBA00023015"/>
    </source>
</evidence>